<protein>
    <submittedName>
        <fullName evidence="1">Uncharacterized protein</fullName>
    </submittedName>
</protein>
<dbReference type="EMBL" id="AMWG01000187">
    <property type="protein sequence ID" value="ELP29555.1"/>
    <property type="molecule type" value="Genomic_DNA"/>
</dbReference>
<dbReference type="Proteomes" id="UP000010959">
    <property type="component" value="Unassembled WGS sequence"/>
</dbReference>
<dbReference type="PATRIC" id="fig|993516.3.peg.6997"/>
<comment type="caution">
    <text evidence="1">The sequence shown here is derived from an EMBL/GenBank/DDBJ whole genome shotgun (WGS) entry which is preliminary data.</text>
</comment>
<gene>
    <name evidence="1" type="ORF">RBSWK_06528</name>
</gene>
<name>L7C6Y2_RHOBT</name>
<evidence type="ECO:0000313" key="2">
    <source>
        <dbReference type="Proteomes" id="UP000010959"/>
    </source>
</evidence>
<evidence type="ECO:0000313" key="1">
    <source>
        <dbReference type="EMBL" id="ELP29555.1"/>
    </source>
</evidence>
<reference evidence="1 2" key="1">
    <citation type="journal article" date="2013" name="Mar. Genomics">
        <title>Expression of sulfatases in Rhodopirellula baltica and the diversity of sulfatases in the genus Rhodopirellula.</title>
        <authorList>
            <person name="Wegner C.E."/>
            <person name="Richter-Heitmann T."/>
            <person name="Klindworth A."/>
            <person name="Klockow C."/>
            <person name="Richter M."/>
            <person name="Achstetter T."/>
            <person name="Glockner F.O."/>
            <person name="Harder J."/>
        </authorList>
    </citation>
    <scope>NUCLEOTIDE SEQUENCE [LARGE SCALE GENOMIC DNA]</scope>
    <source>
        <strain evidence="1 2">SWK14</strain>
    </source>
</reference>
<proteinExistence type="predicted"/>
<dbReference type="AlphaFoldDB" id="L7C6Y2"/>
<accession>L7C6Y2</accession>
<dbReference type="RefSeq" id="WP_007340941.1">
    <property type="nucleotide sequence ID" value="NZ_AMWG01000187.1"/>
</dbReference>
<organism evidence="1 2">
    <name type="scientific">Rhodopirellula baltica SWK14</name>
    <dbReference type="NCBI Taxonomy" id="993516"/>
    <lineage>
        <taxon>Bacteria</taxon>
        <taxon>Pseudomonadati</taxon>
        <taxon>Planctomycetota</taxon>
        <taxon>Planctomycetia</taxon>
        <taxon>Pirellulales</taxon>
        <taxon>Pirellulaceae</taxon>
        <taxon>Rhodopirellula</taxon>
    </lineage>
</organism>
<sequence>MRTLLLIIATTLPMFGCGPTQRSFPTTAEVPDDSHLLLPPEASDIVLTEHGGFHTAVFTCPQSAIERFITNLRSERPFLNGSDPVSGTPIVNPDDDSLIQQQTFDLRQQEFAIRFGNAQAFHANLLSYGVALSRRGGNLGILFDPNNSRCYLYTAYR</sequence>